<comment type="caution">
    <text evidence="1">The sequence shown here is derived from an EMBL/GenBank/DDBJ whole genome shotgun (WGS) entry which is preliminary data.</text>
</comment>
<evidence type="ECO:0000313" key="1">
    <source>
        <dbReference type="EMBL" id="GBP88866.1"/>
    </source>
</evidence>
<gene>
    <name evidence="1" type="ORF">EVAR_64695_1</name>
</gene>
<name>A0A4C1ZK44_EUMVA</name>
<sequence length="95" mass="10805">MPELNCERQRQEFLADQAKGRREQRKRMITHALKCSHNIISHIMKQYDDVMKPLCAYKTGSVPGYTRSAFTRSGIRQIQLSDSPALGTGAVRRLG</sequence>
<keyword evidence="2" id="KW-1185">Reference proteome</keyword>
<protein>
    <submittedName>
        <fullName evidence="1">Uncharacterized protein</fullName>
    </submittedName>
</protein>
<reference evidence="1 2" key="1">
    <citation type="journal article" date="2019" name="Commun. Biol.">
        <title>The bagworm genome reveals a unique fibroin gene that provides high tensile strength.</title>
        <authorList>
            <person name="Kono N."/>
            <person name="Nakamura H."/>
            <person name="Ohtoshi R."/>
            <person name="Tomita M."/>
            <person name="Numata K."/>
            <person name="Arakawa K."/>
        </authorList>
    </citation>
    <scope>NUCLEOTIDE SEQUENCE [LARGE SCALE GENOMIC DNA]</scope>
</reference>
<dbReference type="AlphaFoldDB" id="A0A4C1ZK44"/>
<accession>A0A4C1ZK44</accession>
<dbReference type="EMBL" id="BGZK01001962">
    <property type="protein sequence ID" value="GBP88866.1"/>
    <property type="molecule type" value="Genomic_DNA"/>
</dbReference>
<proteinExistence type="predicted"/>
<dbReference type="Proteomes" id="UP000299102">
    <property type="component" value="Unassembled WGS sequence"/>
</dbReference>
<evidence type="ECO:0000313" key="2">
    <source>
        <dbReference type="Proteomes" id="UP000299102"/>
    </source>
</evidence>
<organism evidence="1 2">
    <name type="scientific">Eumeta variegata</name>
    <name type="common">Bagworm moth</name>
    <name type="synonym">Eumeta japonica</name>
    <dbReference type="NCBI Taxonomy" id="151549"/>
    <lineage>
        <taxon>Eukaryota</taxon>
        <taxon>Metazoa</taxon>
        <taxon>Ecdysozoa</taxon>
        <taxon>Arthropoda</taxon>
        <taxon>Hexapoda</taxon>
        <taxon>Insecta</taxon>
        <taxon>Pterygota</taxon>
        <taxon>Neoptera</taxon>
        <taxon>Endopterygota</taxon>
        <taxon>Lepidoptera</taxon>
        <taxon>Glossata</taxon>
        <taxon>Ditrysia</taxon>
        <taxon>Tineoidea</taxon>
        <taxon>Psychidae</taxon>
        <taxon>Oiketicinae</taxon>
        <taxon>Eumeta</taxon>
    </lineage>
</organism>